<gene>
    <name evidence="2" type="ORF">SAMN04515678_10793</name>
</gene>
<dbReference type="Proteomes" id="UP000325289">
    <property type="component" value="Unassembled WGS sequence"/>
</dbReference>
<protein>
    <submittedName>
        <fullName evidence="2">Uncharacterized protein</fullName>
    </submittedName>
</protein>
<evidence type="ECO:0000313" key="2">
    <source>
        <dbReference type="EMBL" id="SFE20167.1"/>
    </source>
</evidence>
<keyword evidence="3" id="KW-1185">Reference proteome</keyword>
<reference evidence="2 3" key="1">
    <citation type="submission" date="2016-10" db="EMBL/GenBank/DDBJ databases">
        <authorList>
            <person name="Varghese N."/>
            <person name="Submissions S."/>
        </authorList>
    </citation>
    <scope>NUCLEOTIDE SEQUENCE [LARGE SCALE GENOMIC DNA]</scope>
    <source>
        <strain evidence="3">YIM D21,KCTC 23444,ACCC 10710</strain>
    </source>
</reference>
<evidence type="ECO:0000313" key="3">
    <source>
        <dbReference type="Proteomes" id="UP000325289"/>
    </source>
</evidence>
<proteinExistence type="predicted"/>
<organism evidence="2 3">
    <name type="scientific">Roseivivax sediminis</name>
    <dbReference type="NCBI Taxonomy" id="936889"/>
    <lineage>
        <taxon>Bacteria</taxon>
        <taxon>Pseudomonadati</taxon>
        <taxon>Pseudomonadota</taxon>
        <taxon>Alphaproteobacteria</taxon>
        <taxon>Rhodobacterales</taxon>
        <taxon>Roseobacteraceae</taxon>
        <taxon>Roseivivax</taxon>
    </lineage>
</organism>
<accession>A0A1I1YKX8</accession>
<feature type="region of interest" description="Disordered" evidence="1">
    <location>
        <begin position="1"/>
        <end position="29"/>
    </location>
</feature>
<name>A0A1I1YKX8_9RHOB</name>
<dbReference type="EMBL" id="FOMS01000007">
    <property type="protein sequence ID" value="SFE20167.1"/>
    <property type="molecule type" value="Genomic_DNA"/>
</dbReference>
<sequence length="57" mass="6109">MHDMIRHVRAARGTLHEPARARAPRGPASDDVAELIDEVAPLAARSGHLDPSTDGPF</sequence>
<evidence type="ECO:0000256" key="1">
    <source>
        <dbReference type="SAM" id="MobiDB-lite"/>
    </source>
</evidence>
<dbReference type="AlphaFoldDB" id="A0A1I1YKX8"/>